<feature type="compositionally biased region" description="Basic and acidic residues" evidence="1">
    <location>
        <begin position="1"/>
        <end position="12"/>
    </location>
</feature>
<dbReference type="EMBL" id="CCNE01000010">
    <property type="protein sequence ID" value="CDX53620.1"/>
    <property type="molecule type" value="Genomic_DNA"/>
</dbReference>
<reference evidence="2 3" key="1">
    <citation type="submission" date="2014-08" db="EMBL/GenBank/DDBJ databases">
        <authorList>
            <person name="Moulin Lionel"/>
        </authorList>
    </citation>
    <scope>NUCLEOTIDE SEQUENCE [LARGE SCALE GENOMIC DNA]</scope>
</reference>
<evidence type="ECO:0000313" key="2">
    <source>
        <dbReference type="EMBL" id="CDX53620.1"/>
    </source>
</evidence>
<accession>A0A090G728</accession>
<sequence length="83" mass="8655">MSGDVGSDRIEASEPGVAPFSGDHPVSVLTDLLVTSLEALARAGQADAACRQAGKACAALRASNPAQWRKFNALLHRLSRQAP</sequence>
<evidence type="ECO:0000313" key="3">
    <source>
        <dbReference type="Proteomes" id="UP000046122"/>
    </source>
</evidence>
<dbReference type="Proteomes" id="UP000046122">
    <property type="component" value="Unassembled WGS sequence"/>
</dbReference>
<proteinExistence type="predicted"/>
<evidence type="ECO:0000256" key="1">
    <source>
        <dbReference type="SAM" id="MobiDB-lite"/>
    </source>
</evidence>
<dbReference type="AlphaFoldDB" id="A0A090G728"/>
<protein>
    <submittedName>
        <fullName evidence="2">Uncharacterized protein</fullName>
    </submittedName>
</protein>
<feature type="region of interest" description="Disordered" evidence="1">
    <location>
        <begin position="1"/>
        <end position="23"/>
    </location>
</feature>
<name>A0A090G728_MESPL</name>
<gene>
    <name evidence="2" type="ORF">MPL3365_180225</name>
</gene>
<organism evidence="2 3">
    <name type="scientific">Mesorhizobium plurifarium</name>
    <dbReference type="NCBI Taxonomy" id="69974"/>
    <lineage>
        <taxon>Bacteria</taxon>
        <taxon>Pseudomonadati</taxon>
        <taxon>Pseudomonadota</taxon>
        <taxon>Alphaproteobacteria</taxon>
        <taxon>Hyphomicrobiales</taxon>
        <taxon>Phyllobacteriaceae</taxon>
        <taxon>Mesorhizobium</taxon>
    </lineage>
</organism>